<name>A0ACB9CLL5_ARCLA</name>
<reference evidence="1 2" key="2">
    <citation type="journal article" date="2022" name="Mol. Ecol. Resour.">
        <title>The genomes of chicory, endive, great burdock and yacon provide insights into Asteraceae paleo-polyploidization history and plant inulin production.</title>
        <authorList>
            <person name="Fan W."/>
            <person name="Wang S."/>
            <person name="Wang H."/>
            <person name="Wang A."/>
            <person name="Jiang F."/>
            <person name="Liu H."/>
            <person name="Zhao H."/>
            <person name="Xu D."/>
            <person name="Zhang Y."/>
        </authorList>
    </citation>
    <scope>NUCLEOTIDE SEQUENCE [LARGE SCALE GENOMIC DNA]</scope>
    <source>
        <strain evidence="2">cv. Niubang</strain>
    </source>
</reference>
<dbReference type="EMBL" id="CM042050">
    <property type="protein sequence ID" value="KAI3735131.1"/>
    <property type="molecule type" value="Genomic_DNA"/>
</dbReference>
<keyword evidence="2" id="KW-1185">Reference proteome</keyword>
<dbReference type="Proteomes" id="UP001055879">
    <property type="component" value="Linkage Group LG04"/>
</dbReference>
<evidence type="ECO:0000313" key="2">
    <source>
        <dbReference type="Proteomes" id="UP001055879"/>
    </source>
</evidence>
<evidence type="ECO:0000313" key="1">
    <source>
        <dbReference type="EMBL" id="KAI3735131.1"/>
    </source>
</evidence>
<organism evidence="1 2">
    <name type="scientific">Arctium lappa</name>
    <name type="common">Greater burdock</name>
    <name type="synonym">Lappa major</name>
    <dbReference type="NCBI Taxonomy" id="4217"/>
    <lineage>
        <taxon>Eukaryota</taxon>
        <taxon>Viridiplantae</taxon>
        <taxon>Streptophyta</taxon>
        <taxon>Embryophyta</taxon>
        <taxon>Tracheophyta</taxon>
        <taxon>Spermatophyta</taxon>
        <taxon>Magnoliopsida</taxon>
        <taxon>eudicotyledons</taxon>
        <taxon>Gunneridae</taxon>
        <taxon>Pentapetalae</taxon>
        <taxon>asterids</taxon>
        <taxon>campanulids</taxon>
        <taxon>Asterales</taxon>
        <taxon>Asteraceae</taxon>
        <taxon>Carduoideae</taxon>
        <taxon>Cardueae</taxon>
        <taxon>Arctiinae</taxon>
        <taxon>Arctium</taxon>
    </lineage>
</organism>
<gene>
    <name evidence="1" type="ORF">L6452_14619</name>
</gene>
<accession>A0ACB9CLL5</accession>
<proteinExistence type="predicted"/>
<protein>
    <submittedName>
        <fullName evidence="1">Uncharacterized protein</fullName>
    </submittedName>
</protein>
<reference evidence="2" key="1">
    <citation type="journal article" date="2022" name="Mol. Ecol. Resour.">
        <title>The genomes of chicory, endive, great burdock and yacon provide insights into Asteraceae palaeo-polyploidization history and plant inulin production.</title>
        <authorList>
            <person name="Fan W."/>
            <person name="Wang S."/>
            <person name="Wang H."/>
            <person name="Wang A."/>
            <person name="Jiang F."/>
            <person name="Liu H."/>
            <person name="Zhao H."/>
            <person name="Xu D."/>
            <person name="Zhang Y."/>
        </authorList>
    </citation>
    <scope>NUCLEOTIDE SEQUENCE [LARGE SCALE GENOMIC DNA]</scope>
    <source>
        <strain evidence="2">cv. Niubang</strain>
    </source>
</reference>
<sequence length="124" mass="13923">MMVDQQPQIPAKPIEKRRGLLTVGFCSSRFASRNLPIIQPQIGRLWISNKVGLSSSTSIVSCKVGQGILHKPFLAFCKKAVCIAQTQLHAFSRFTSVAREGQWFLLIFRDKAERSWSVCRNICG</sequence>
<comment type="caution">
    <text evidence="1">The sequence shown here is derived from an EMBL/GenBank/DDBJ whole genome shotgun (WGS) entry which is preliminary data.</text>
</comment>